<feature type="compositionally biased region" description="Low complexity" evidence="5">
    <location>
        <begin position="163"/>
        <end position="185"/>
    </location>
</feature>
<dbReference type="PANTHER" id="PTHR13723:SF312">
    <property type="entry name" value="THROMBOSPONDIN TYPE-1 DOMAIN-CONTAINING PROTEIN 4-LIKE ISOFORM X1"/>
    <property type="match status" value="1"/>
</dbReference>
<sequence length="618" mass="67612">IYTQTLLLLSFHSTEGCDGILGSSSVIDKCGVCGGRDTSCRKVTGSFQNVTVPLGYHKILDIPAGATFINITERRASPNYLAMRSGTGASVVNGRWAVDPPGEYQAGGTTFTYTRPRAQAEGDEDRGETLRAPGPTTTQLQLYVRTRTLEVEDPPPAPPPLSIPSFASSSSSSSSSSSVFAPPSSERWTPERSHPRGSAPNRNARIPPRTDLPLDTQPPFVWRRGGFTECTVSCGKGSQYRVILCINRHTDEEVPERKCDSAAKPALEEEPCNTHPCPPFWEASAWSECSVSCGPGLQQRQLQCRQSFGNRSTMVHPQRCANLTPPESTQPCQLRLCSHWEVSSDWSTCSVDCGMGKRTRSVRCVSDEGSVVNDKECNSRLRPQGSEECNMGPCVTNWYFTDWSNTCSAQCGPGVQKREVVCLTRGGVRDGGGGGDCVGDKPAEMKACNGGPCEAMTMWYSSPWTQCNVPCGNGTQRRDIICVQRMGSDFSVVAASECSHLDKPAPVQECEMGECQPQWFTTEWSACSRSCGKGVQMREVRCLTPDKKHSHECDPTSKPQQEQFCNTIPCSPQVADENCRDRTHNCVMVVQARLCVYSYYKTACCASCTQSAQRAKRH</sequence>
<dbReference type="InterPro" id="IPR036383">
    <property type="entry name" value="TSP1_rpt_sf"/>
</dbReference>
<evidence type="ECO:0000256" key="4">
    <source>
        <dbReference type="ARBA" id="ARBA00022737"/>
    </source>
</evidence>
<dbReference type="InterPro" id="IPR010909">
    <property type="entry name" value="PLAC"/>
</dbReference>
<evidence type="ECO:0000313" key="7">
    <source>
        <dbReference type="Ensembl" id="ENSSORP00005002376.1"/>
    </source>
</evidence>
<dbReference type="AlphaFoldDB" id="A0A672YF81"/>
<dbReference type="InterPro" id="IPR050439">
    <property type="entry name" value="ADAMTS_ADAMTS-like"/>
</dbReference>
<evidence type="ECO:0000313" key="8">
    <source>
        <dbReference type="Proteomes" id="UP000472271"/>
    </source>
</evidence>
<keyword evidence="2" id="KW-0964">Secreted</keyword>
<dbReference type="Proteomes" id="UP000472271">
    <property type="component" value="Chromosome 16"/>
</dbReference>
<accession>A0A672YF81</accession>
<proteinExistence type="predicted"/>
<dbReference type="InterPro" id="IPR000884">
    <property type="entry name" value="TSP1_rpt"/>
</dbReference>
<gene>
    <name evidence="7" type="primary">adamtsl4</name>
</gene>
<keyword evidence="4" id="KW-0677">Repeat</keyword>
<dbReference type="SUPFAM" id="SSF82895">
    <property type="entry name" value="TSP-1 type 1 repeat"/>
    <property type="match status" value="6"/>
</dbReference>
<dbReference type="GO" id="GO:0031012">
    <property type="term" value="C:extracellular matrix"/>
    <property type="evidence" value="ECO:0007669"/>
    <property type="project" value="TreeGrafter"/>
</dbReference>
<keyword evidence="3" id="KW-0732">Signal</keyword>
<dbReference type="Ensembl" id="ENSSORT00005002436.1">
    <property type="protein sequence ID" value="ENSSORP00005002376.1"/>
    <property type="gene ID" value="ENSSORG00005001414.1"/>
</dbReference>
<evidence type="ECO:0000256" key="2">
    <source>
        <dbReference type="ARBA" id="ARBA00022525"/>
    </source>
</evidence>
<dbReference type="GO" id="GO:0005576">
    <property type="term" value="C:extracellular region"/>
    <property type="evidence" value="ECO:0007669"/>
    <property type="project" value="UniProtKB-SubCell"/>
</dbReference>
<feature type="domain" description="PLAC" evidence="6">
    <location>
        <begin position="575"/>
        <end position="612"/>
    </location>
</feature>
<dbReference type="GO" id="GO:0030198">
    <property type="term" value="P:extracellular matrix organization"/>
    <property type="evidence" value="ECO:0007669"/>
    <property type="project" value="TreeGrafter"/>
</dbReference>
<dbReference type="Pfam" id="PF19030">
    <property type="entry name" value="TSP1_ADAMTS"/>
    <property type="match status" value="6"/>
</dbReference>
<dbReference type="Pfam" id="PF05986">
    <property type="entry name" value="ADAMTS_spacer1"/>
    <property type="match status" value="1"/>
</dbReference>
<dbReference type="GO" id="GO:0006508">
    <property type="term" value="P:proteolysis"/>
    <property type="evidence" value="ECO:0007669"/>
    <property type="project" value="TreeGrafter"/>
</dbReference>
<dbReference type="Pfam" id="PF08686">
    <property type="entry name" value="PLAC"/>
    <property type="match status" value="1"/>
</dbReference>
<evidence type="ECO:0000259" key="6">
    <source>
        <dbReference type="PROSITE" id="PS50900"/>
    </source>
</evidence>
<name>A0A672YF81_9TELE</name>
<dbReference type="PROSITE" id="PS50092">
    <property type="entry name" value="TSP1"/>
    <property type="match status" value="6"/>
</dbReference>
<reference evidence="7" key="3">
    <citation type="submission" date="2025-09" db="UniProtKB">
        <authorList>
            <consortium name="Ensembl"/>
        </authorList>
    </citation>
    <scope>IDENTIFICATION</scope>
</reference>
<dbReference type="SMART" id="SM00209">
    <property type="entry name" value="TSP1"/>
    <property type="match status" value="6"/>
</dbReference>
<dbReference type="PANTHER" id="PTHR13723">
    <property type="entry name" value="ADAMTS A DISINTEGRIN AND METALLOPROTEASE WITH THROMBOSPONDIN MOTIFS PROTEASE"/>
    <property type="match status" value="1"/>
</dbReference>
<protein>
    <submittedName>
        <fullName evidence="7">ADAMTS-like protein 4</fullName>
    </submittedName>
</protein>
<feature type="region of interest" description="Disordered" evidence="5">
    <location>
        <begin position="107"/>
        <end position="217"/>
    </location>
</feature>
<dbReference type="Gene3D" id="2.20.100.10">
    <property type="entry name" value="Thrombospondin type-1 (TSP1) repeat"/>
    <property type="match status" value="6"/>
</dbReference>
<comment type="subcellular location">
    <subcellularLocation>
        <location evidence="1">Secreted</location>
    </subcellularLocation>
</comment>
<reference evidence="7" key="2">
    <citation type="submission" date="2025-08" db="UniProtKB">
        <authorList>
            <consortium name="Ensembl"/>
        </authorList>
    </citation>
    <scope>IDENTIFICATION</scope>
</reference>
<dbReference type="FunFam" id="2.20.100.10:FF:000005">
    <property type="entry name" value="ADAM metallopeptidase with thrombospondin type 1 motif 9"/>
    <property type="match status" value="4"/>
</dbReference>
<evidence type="ECO:0000256" key="5">
    <source>
        <dbReference type="SAM" id="MobiDB-lite"/>
    </source>
</evidence>
<dbReference type="InterPro" id="IPR010294">
    <property type="entry name" value="ADAMTS_spacer1"/>
</dbReference>
<keyword evidence="8" id="KW-1185">Reference proteome</keyword>
<evidence type="ECO:0000256" key="1">
    <source>
        <dbReference type="ARBA" id="ARBA00004613"/>
    </source>
</evidence>
<dbReference type="Gene3D" id="2.60.120.830">
    <property type="match status" value="1"/>
</dbReference>
<reference evidence="7" key="1">
    <citation type="submission" date="2019-06" db="EMBL/GenBank/DDBJ databases">
        <authorList>
            <consortium name="Wellcome Sanger Institute Data Sharing"/>
        </authorList>
    </citation>
    <scope>NUCLEOTIDE SEQUENCE [LARGE SCALE GENOMIC DNA]</scope>
</reference>
<dbReference type="PROSITE" id="PS50900">
    <property type="entry name" value="PLAC"/>
    <property type="match status" value="1"/>
</dbReference>
<organism evidence="7 8">
    <name type="scientific">Sphaeramia orbicularis</name>
    <name type="common">orbiculate cardinalfish</name>
    <dbReference type="NCBI Taxonomy" id="375764"/>
    <lineage>
        <taxon>Eukaryota</taxon>
        <taxon>Metazoa</taxon>
        <taxon>Chordata</taxon>
        <taxon>Craniata</taxon>
        <taxon>Vertebrata</taxon>
        <taxon>Euteleostomi</taxon>
        <taxon>Actinopterygii</taxon>
        <taxon>Neopterygii</taxon>
        <taxon>Teleostei</taxon>
        <taxon>Neoteleostei</taxon>
        <taxon>Acanthomorphata</taxon>
        <taxon>Gobiaria</taxon>
        <taxon>Kurtiformes</taxon>
        <taxon>Apogonoidei</taxon>
        <taxon>Apogonidae</taxon>
        <taxon>Apogoninae</taxon>
        <taxon>Sphaeramia</taxon>
    </lineage>
</organism>
<dbReference type="GO" id="GO:0004222">
    <property type="term" value="F:metalloendopeptidase activity"/>
    <property type="evidence" value="ECO:0007669"/>
    <property type="project" value="TreeGrafter"/>
</dbReference>
<evidence type="ECO:0000256" key="3">
    <source>
        <dbReference type="ARBA" id="ARBA00022729"/>
    </source>
</evidence>